<accession>A0A2C9D0X6</accession>
<dbReference type="InterPro" id="IPR012786">
    <property type="entry name" value="Protocat_dOase_a"/>
</dbReference>
<keyword evidence="3 5" id="KW-0560">Oxidoreductase</keyword>
<dbReference type="KEGG" id="hdi:HDIA_0298"/>
<evidence type="ECO:0000256" key="3">
    <source>
        <dbReference type="ARBA" id="ARBA00023002"/>
    </source>
</evidence>
<evidence type="ECO:0000259" key="4">
    <source>
        <dbReference type="PROSITE" id="PS00083"/>
    </source>
</evidence>
<dbReference type="GO" id="GO:0018578">
    <property type="term" value="F:protocatechuate 3,4-dioxygenase activity"/>
    <property type="evidence" value="ECO:0007669"/>
    <property type="project" value="UniProtKB-EC"/>
</dbReference>
<keyword evidence="6" id="KW-1185">Reference proteome</keyword>
<dbReference type="SUPFAM" id="SSF49482">
    <property type="entry name" value="Aromatic compound dioxygenase"/>
    <property type="match status" value="1"/>
</dbReference>
<proteinExistence type="inferred from homology"/>
<dbReference type="OrthoDB" id="9805815at2"/>
<dbReference type="Pfam" id="PF00775">
    <property type="entry name" value="Dioxygenase_C"/>
    <property type="match status" value="1"/>
</dbReference>
<dbReference type="GO" id="GO:0008199">
    <property type="term" value="F:ferric iron binding"/>
    <property type="evidence" value="ECO:0007669"/>
    <property type="project" value="InterPro"/>
</dbReference>
<dbReference type="Gene3D" id="2.60.130.10">
    <property type="entry name" value="Aromatic compound dioxygenase"/>
    <property type="match status" value="1"/>
</dbReference>
<dbReference type="PANTHER" id="PTHR33711:SF9">
    <property type="entry name" value="PROTOCATECHUATE 3,4-DIOXYGENASE ALPHA CHAIN"/>
    <property type="match status" value="1"/>
</dbReference>
<dbReference type="InterPro" id="IPR050770">
    <property type="entry name" value="Intradiol_RC_Dioxygenase"/>
</dbReference>
<dbReference type="RefSeq" id="WP_099553707.1">
    <property type="nucleotide sequence ID" value="NZ_LT960614.1"/>
</dbReference>
<dbReference type="Proteomes" id="UP000223606">
    <property type="component" value="Chromosome 1"/>
</dbReference>
<evidence type="ECO:0000313" key="5">
    <source>
        <dbReference type="EMBL" id="SON53839.1"/>
    </source>
</evidence>
<keyword evidence="2 5" id="KW-0223">Dioxygenase</keyword>
<dbReference type="CDD" id="cd03463">
    <property type="entry name" value="3_4-PCD_alpha"/>
    <property type="match status" value="1"/>
</dbReference>
<sequence length="208" mass="22858">MVQQFHRLKETPSQTAGPYVHIGTMPNFCGIPGIYPADLGASMVTAETKGERIVITGHVYDGAGQPVRDALLELWQADANGLYNADHERRGTADPAFSGWGRQPADPRTGAYRFETIKPGRVPWKDGQPMAPHASLWIAARGINIALHSRIYFSDETAANNADPVLARVGLFRRATLIAERDGEDNGMAVYRHDIRLQGDGETVFFDI</sequence>
<dbReference type="InterPro" id="IPR015889">
    <property type="entry name" value="Intradiol_dOase_core"/>
</dbReference>
<gene>
    <name evidence="5" type="primary">pcaG</name>
    <name evidence="5" type="ORF">HDIA_0298</name>
</gene>
<evidence type="ECO:0000256" key="2">
    <source>
        <dbReference type="ARBA" id="ARBA00022964"/>
    </source>
</evidence>
<feature type="domain" description="Intradiol ring-cleavage dioxygenases" evidence="4">
    <location>
        <begin position="55"/>
        <end position="83"/>
    </location>
</feature>
<dbReference type="NCBIfam" id="TIGR02423">
    <property type="entry name" value="protocat_alph"/>
    <property type="match status" value="1"/>
</dbReference>
<name>A0A2C9D0X6_9HYPH</name>
<dbReference type="EMBL" id="LT960614">
    <property type="protein sequence ID" value="SON53839.1"/>
    <property type="molecule type" value="Genomic_DNA"/>
</dbReference>
<dbReference type="PROSITE" id="PS00083">
    <property type="entry name" value="INTRADIOL_DIOXYGENAS"/>
    <property type="match status" value="1"/>
</dbReference>
<dbReference type="PANTHER" id="PTHR33711">
    <property type="entry name" value="DIOXYGENASE, PUTATIVE (AFU_ORTHOLOGUE AFUA_2G02910)-RELATED"/>
    <property type="match status" value="1"/>
</dbReference>
<comment type="similarity">
    <text evidence="1">Belongs to the intradiol ring-cleavage dioxygenase family.</text>
</comment>
<reference evidence="6" key="1">
    <citation type="submission" date="2017-09" db="EMBL/GenBank/DDBJ databases">
        <title>Genome sequence of Nannocystis excedens DSM 71.</title>
        <authorList>
            <person name="Blom J."/>
        </authorList>
    </citation>
    <scope>NUCLEOTIDE SEQUENCE [LARGE SCALE GENOMIC DNA]</scope>
    <source>
        <strain evidence="6">type strain: E19</strain>
    </source>
</reference>
<evidence type="ECO:0000256" key="1">
    <source>
        <dbReference type="ARBA" id="ARBA00007825"/>
    </source>
</evidence>
<evidence type="ECO:0000313" key="6">
    <source>
        <dbReference type="Proteomes" id="UP000223606"/>
    </source>
</evidence>
<dbReference type="AlphaFoldDB" id="A0A2C9D0X6"/>
<organism evidence="5 6">
    <name type="scientific">Hartmannibacter diazotrophicus</name>
    <dbReference type="NCBI Taxonomy" id="1482074"/>
    <lineage>
        <taxon>Bacteria</taxon>
        <taxon>Pseudomonadati</taxon>
        <taxon>Pseudomonadota</taxon>
        <taxon>Alphaproteobacteria</taxon>
        <taxon>Hyphomicrobiales</taxon>
        <taxon>Pleomorphomonadaceae</taxon>
        <taxon>Hartmannibacter</taxon>
    </lineage>
</organism>
<dbReference type="InterPro" id="IPR000627">
    <property type="entry name" value="Intradiol_dOase_C"/>
</dbReference>
<protein>
    <submittedName>
        <fullName evidence="5">Protocatechuate 3,4-dioxygenase alpha chain</fullName>
        <ecNumber evidence="5">1.13.11.3</ecNumber>
    </submittedName>
</protein>
<dbReference type="EC" id="1.13.11.3" evidence="5"/>